<sequence>MNVDRTMLWNIERARKAGRLAQLLLSAFMENTWNYDMRRVCIKRDQNADLVAVEVTDGAGVLGSLAGHTDCKTYAGGWLTKFPVNSFGTFDEDAKHALLTDHSSIWAFVVMHAAVQALFQDLVNDVQSDIKEVVHYPVAKASRIVHAQGVFGFGSKRHDQLYPDQDERGGTKGVYEIMLKCGSKIVLDLAAAQWDLQDGSGPLAPVTWWAEYWSRWGVAVKYRIPFRSHALKHAAKMNNYRMITSQTLIMETSIYFNVFMSSACKAELGYHPRELLDMDKESYRNAKPRFLAKAAMYLQKRADELDNGDHRNILNTFDLRHPTIIAQGPKLRHRSNGSLPSSVDIAKFDWKALSRHIQQPNSAVALKEKKLAAALKQKRSVYKEPGSWQLTFLDDTLPGPKIPSENVSENPRWKLG</sequence>
<keyword evidence="2" id="KW-1185">Reference proteome</keyword>
<protein>
    <submittedName>
        <fullName evidence="1">Uncharacterized protein</fullName>
    </submittedName>
</protein>
<dbReference type="EMBL" id="JAPEUV010000085">
    <property type="protein sequence ID" value="KAJ4333946.1"/>
    <property type="molecule type" value="Genomic_DNA"/>
</dbReference>
<reference evidence="1" key="1">
    <citation type="submission" date="2022-10" db="EMBL/GenBank/DDBJ databases">
        <title>Tapping the CABI collections for fungal endophytes: first genome assemblies for Collariella, Neodidymelliopsis, Ascochyta clinopodiicola, Didymella pomorum, Didymosphaeria variabile, Neocosmospora piperis and Neocucurbitaria cava.</title>
        <authorList>
            <person name="Hill R."/>
        </authorList>
    </citation>
    <scope>NUCLEOTIDE SEQUENCE</scope>
    <source>
        <strain evidence="1">IMI 360193</strain>
    </source>
</reference>
<dbReference type="Proteomes" id="UP001140562">
    <property type="component" value="Unassembled WGS sequence"/>
</dbReference>
<proteinExistence type="predicted"/>
<dbReference type="AlphaFoldDB" id="A0A9W9BY70"/>
<evidence type="ECO:0000313" key="1">
    <source>
        <dbReference type="EMBL" id="KAJ4333946.1"/>
    </source>
</evidence>
<name>A0A9W9BY70_9PLEO</name>
<gene>
    <name evidence="1" type="ORF">N0V87_007205</name>
</gene>
<evidence type="ECO:0000313" key="2">
    <source>
        <dbReference type="Proteomes" id="UP001140562"/>
    </source>
</evidence>
<accession>A0A9W9BY70</accession>
<dbReference type="OrthoDB" id="3785113at2759"/>
<organism evidence="1 2">
    <name type="scientific">Didymella glomerata</name>
    <dbReference type="NCBI Taxonomy" id="749621"/>
    <lineage>
        <taxon>Eukaryota</taxon>
        <taxon>Fungi</taxon>
        <taxon>Dikarya</taxon>
        <taxon>Ascomycota</taxon>
        <taxon>Pezizomycotina</taxon>
        <taxon>Dothideomycetes</taxon>
        <taxon>Pleosporomycetidae</taxon>
        <taxon>Pleosporales</taxon>
        <taxon>Pleosporineae</taxon>
        <taxon>Didymellaceae</taxon>
        <taxon>Didymella</taxon>
    </lineage>
</organism>
<comment type="caution">
    <text evidence="1">The sequence shown here is derived from an EMBL/GenBank/DDBJ whole genome shotgun (WGS) entry which is preliminary data.</text>
</comment>